<dbReference type="Proteomes" id="UP000712281">
    <property type="component" value="Unassembled WGS sequence"/>
</dbReference>
<accession>A0A8S9I8U7</accession>
<organism evidence="2 3">
    <name type="scientific">Brassica cretica</name>
    <name type="common">Mustard</name>
    <dbReference type="NCBI Taxonomy" id="69181"/>
    <lineage>
        <taxon>Eukaryota</taxon>
        <taxon>Viridiplantae</taxon>
        <taxon>Streptophyta</taxon>
        <taxon>Embryophyta</taxon>
        <taxon>Tracheophyta</taxon>
        <taxon>Spermatophyta</taxon>
        <taxon>Magnoliopsida</taxon>
        <taxon>eudicotyledons</taxon>
        <taxon>Gunneridae</taxon>
        <taxon>Pentapetalae</taxon>
        <taxon>rosids</taxon>
        <taxon>malvids</taxon>
        <taxon>Brassicales</taxon>
        <taxon>Brassicaceae</taxon>
        <taxon>Brassiceae</taxon>
        <taxon>Brassica</taxon>
    </lineage>
</organism>
<evidence type="ECO:0000313" key="3">
    <source>
        <dbReference type="Proteomes" id="UP000712281"/>
    </source>
</evidence>
<protein>
    <recommendedName>
        <fullName evidence="1">AAA+ ATPase At3g28540-like C-terminal domain-containing protein</fullName>
    </recommendedName>
</protein>
<gene>
    <name evidence="2" type="ORF">F2Q68_00028358</name>
</gene>
<dbReference type="AlphaFoldDB" id="A0A8S9I8U7"/>
<evidence type="ECO:0000259" key="1">
    <source>
        <dbReference type="Pfam" id="PF25568"/>
    </source>
</evidence>
<reference evidence="2" key="1">
    <citation type="submission" date="2019-12" db="EMBL/GenBank/DDBJ databases">
        <title>Genome sequencing and annotation of Brassica cretica.</title>
        <authorList>
            <person name="Studholme D.J."/>
            <person name="Sarris P.F."/>
        </authorList>
    </citation>
    <scope>NUCLEOTIDE SEQUENCE</scope>
    <source>
        <strain evidence="2">PFS-001/15</strain>
        <tissue evidence="2">Leaf</tissue>
    </source>
</reference>
<comment type="caution">
    <text evidence="2">The sequence shown here is derived from an EMBL/GenBank/DDBJ whole genome shotgun (WGS) entry which is preliminary data.</text>
</comment>
<dbReference type="EMBL" id="QGKW02001911">
    <property type="protein sequence ID" value="KAF2565873.1"/>
    <property type="molecule type" value="Genomic_DNA"/>
</dbReference>
<proteinExistence type="predicted"/>
<dbReference type="InterPro" id="IPR058017">
    <property type="entry name" value="At3g28540-like_C"/>
</dbReference>
<dbReference type="Gene3D" id="6.10.280.40">
    <property type="match status" value="1"/>
</dbReference>
<name>A0A8S9I8U7_BRACR</name>
<evidence type="ECO:0000313" key="2">
    <source>
        <dbReference type="EMBL" id="KAF2565873.1"/>
    </source>
</evidence>
<sequence>MKVLMGYCGFEAFKTLVINYLEVKEHALFAEIERKLIDRITQAQMAEVFTRNHEWASV</sequence>
<feature type="domain" description="AAA+ ATPase At3g28540-like C-terminal" evidence="1">
    <location>
        <begin position="8"/>
        <end position="52"/>
    </location>
</feature>
<dbReference type="OrthoDB" id="10251412at2759"/>
<dbReference type="Pfam" id="PF25568">
    <property type="entry name" value="AAA_lid_At3g28540"/>
    <property type="match status" value="1"/>
</dbReference>